<dbReference type="OrthoDB" id="5955637at2759"/>
<dbReference type="EMBL" id="MU826843">
    <property type="protein sequence ID" value="KAJ7371655.1"/>
    <property type="molecule type" value="Genomic_DNA"/>
</dbReference>
<protein>
    <submittedName>
        <fullName evidence="1">Uncharacterized protein</fullName>
    </submittedName>
</protein>
<sequence>MNDNLDHYHYKAYLETLLNYNREDGKTVLAPQGWFNQIDVKEEYTGNNTNLQAEDGAGHAEYQALSQNHKDALAAQVAELTHYAGGKRRMLRFKPLTGSISAQ</sequence>
<evidence type="ECO:0000313" key="1">
    <source>
        <dbReference type="EMBL" id="KAJ7371655.1"/>
    </source>
</evidence>
<gene>
    <name evidence="1" type="ORF">OS493_023673</name>
</gene>
<keyword evidence="2" id="KW-1185">Reference proteome</keyword>
<evidence type="ECO:0000313" key="2">
    <source>
        <dbReference type="Proteomes" id="UP001163046"/>
    </source>
</evidence>
<comment type="caution">
    <text evidence="1">The sequence shown here is derived from an EMBL/GenBank/DDBJ whole genome shotgun (WGS) entry which is preliminary data.</text>
</comment>
<name>A0A9X0CQ85_9CNID</name>
<accession>A0A9X0CQ85</accession>
<dbReference type="Proteomes" id="UP001163046">
    <property type="component" value="Unassembled WGS sequence"/>
</dbReference>
<organism evidence="1 2">
    <name type="scientific">Desmophyllum pertusum</name>
    <dbReference type="NCBI Taxonomy" id="174260"/>
    <lineage>
        <taxon>Eukaryota</taxon>
        <taxon>Metazoa</taxon>
        <taxon>Cnidaria</taxon>
        <taxon>Anthozoa</taxon>
        <taxon>Hexacorallia</taxon>
        <taxon>Scleractinia</taxon>
        <taxon>Caryophylliina</taxon>
        <taxon>Caryophylliidae</taxon>
        <taxon>Desmophyllum</taxon>
    </lineage>
</organism>
<reference evidence="1" key="1">
    <citation type="submission" date="2023-01" db="EMBL/GenBank/DDBJ databases">
        <title>Genome assembly of the deep-sea coral Lophelia pertusa.</title>
        <authorList>
            <person name="Herrera S."/>
            <person name="Cordes E."/>
        </authorList>
    </citation>
    <scope>NUCLEOTIDE SEQUENCE</scope>
    <source>
        <strain evidence="1">USNM1676648</strain>
        <tissue evidence="1">Polyp</tissue>
    </source>
</reference>
<dbReference type="AlphaFoldDB" id="A0A9X0CQ85"/>
<proteinExistence type="predicted"/>